<accession>A0A0C1U127</accession>
<evidence type="ECO:0000256" key="6">
    <source>
        <dbReference type="ARBA" id="ARBA00022741"/>
    </source>
</evidence>
<keyword evidence="12" id="KW-1208">Phospholipid metabolism</keyword>
<dbReference type="Gene3D" id="2.60.200.40">
    <property type="match status" value="1"/>
</dbReference>
<dbReference type="NCBIfam" id="TIGR00147">
    <property type="entry name" value="YegS/Rv2252/BmrU family lipid kinase"/>
    <property type="match status" value="1"/>
</dbReference>
<dbReference type="RefSeq" id="WP_039637155.1">
    <property type="nucleotide sequence ID" value="NZ_AYSO01000020.1"/>
</dbReference>
<dbReference type="OrthoDB" id="9786026at2"/>
<evidence type="ECO:0000256" key="5">
    <source>
        <dbReference type="ARBA" id="ARBA00022723"/>
    </source>
</evidence>
<keyword evidence="3" id="KW-0444">Lipid biosynthesis</keyword>
<protein>
    <submittedName>
        <fullName evidence="14">Lipid kinase, YegS//BmrU family protein</fullName>
    </submittedName>
</protein>
<keyword evidence="6" id="KW-0547">Nucleotide-binding</keyword>
<evidence type="ECO:0000256" key="9">
    <source>
        <dbReference type="ARBA" id="ARBA00022842"/>
    </source>
</evidence>
<evidence type="ECO:0000256" key="8">
    <source>
        <dbReference type="ARBA" id="ARBA00022840"/>
    </source>
</evidence>
<evidence type="ECO:0000256" key="1">
    <source>
        <dbReference type="ARBA" id="ARBA00001946"/>
    </source>
</evidence>
<dbReference type="Pfam" id="PF00781">
    <property type="entry name" value="DAGK_cat"/>
    <property type="match status" value="1"/>
</dbReference>
<dbReference type="Pfam" id="PF19279">
    <property type="entry name" value="YegS_C"/>
    <property type="match status" value="1"/>
</dbReference>
<dbReference type="GO" id="GO:0005524">
    <property type="term" value="F:ATP binding"/>
    <property type="evidence" value="ECO:0007669"/>
    <property type="project" value="UniProtKB-KW"/>
</dbReference>
<keyword evidence="5" id="KW-0479">Metal-binding</keyword>
<dbReference type="PROSITE" id="PS50146">
    <property type="entry name" value="DAGK"/>
    <property type="match status" value="1"/>
</dbReference>
<evidence type="ECO:0000256" key="12">
    <source>
        <dbReference type="ARBA" id="ARBA00023264"/>
    </source>
</evidence>
<evidence type="ECO:0000256" key="2">
    <source>
        <dbReference type="ARBA" id="ARBA00005983"/>
    </source>
</evidence>
<evidence type="ECO:0000256" key="11">
    <source>
        <dbReference type="ARBA" id="ARBA00023209"/>
    </source>
</evidence>
<evidence type="ECO:0000256" key="4">
    <source>
        <dbReference type="ARBA" id="ARBA00022679"/>
    </source>
</evidence>
<dbReference type="InterPro" id="IPR045540">
    <property type="entry name" value="YegS/DAGK_C"/>
</dbReference>
<keyword evidence="15" id="KW-1185">Reference proteome</keyword>
<keyword evidence="4" id="KW-0808">Transferase</keyword>
<dbReference type="PANTHER" id="PTHR12358:SF106">
    <property type="entry name" value="LIPID KINASE YEGS"/>
    <property type="match status" value="1"/>
</dbReference>
<evidence type="ECO:0000313" key="14">
    <source>
        <dbReference type="EMBL" id="KIE45208.1"/>
    </source>
</evidence>
<dbReference type="Gene3D" id="3.40.50.10330">
    <property type="entry name" value="Probable inorganic polyphosphate/atp-NAD kinase, domain 1"/>
    <property type="match status" value="1"/>
</dbReference>
<keyword evidence="9" id="KW-0460">Magnesium</keyword>
<dbReference type="SMART" id="SM00046">
    <property type="entry name" value="DAGKc"/>
    <property type="match status" value="1"/>
</dbReference>
<dbReference type="SUPFAM" id="SSF111331">
    <property type="entry name" value="NAD kinase/diacylglycerol kinase-like"/>
    <property type="match status" value="1"/>
</dbReference>
<evidence type="ECO:0000256" key="7">
    <source>
        <dbReference type="ARBA" id="ARBA00022777"/>
    </source>
</evidence>
<dbReference type="PANTHER" id="PTHR12358">
    <property type="entry name" value="SPHINGOSINE KINASE"/>
    <property type="match status" value="1"/>
</dbReference>
<keyword evidence="11" id="KW-0594">Phospholipid biosynthesis</keyword>
<comment type="cofactor">
    <cofactor evidence="1">
        <name>Mg(2+)</name>
        <dbReference type="ChEBI" id="CHEBI:18420"/>
    </cofactor>
</comment>
<comment type="similarity">
    <text evidence="2">Belongs to the diacylglycerol/lipid kinase family.</text>
</comment>
<dbReference type="AlphaFoldDB" id="A0A0C1U127"/>
<evidence type="ECO:0000313" key="15">
    <source>
        <dbReference type="Proteomes" id="UP000031366"/>
    </source>
</evidence>
<dbReference type="GO" id="GO:0005886">
    <property type="term" value="C:plasma membrane"/>
    <property type="evidence" value="ECO:0007669"/>
    <property type="project" value="TreeGrafter"/>
</dbReference>
<name>A0A0C1U127_9CLOT</name>
<dbReference type="EMBL" id="AYSO01000020">
    <property type="protein sequence ID" value="KIE45208.1"/>
    <property type="molecule type" value="Genomic_DNA"/>
</dbReference>
<gene>
    <name evidence="14" type="ORF">U732_965</name>
</gene>
<keyword evidence="10" id="KW-0443">Lipid metabolism</keyword>
<dbReference type="Proteomes" id="UP000031366">
    <property type="component" value="Unassembled WGS sequence"/>
</dbReference>
<dbReference type="InterPro" id="IPR016064">
    <property type="entry name" value="NAD/diacylglycerol_kinase_sf"/>
</dbReference>
<sequence length="293" mass="33106">MKNLFIINPVAGKGRSLEYIDKIKNYFDDLQEEYIIEITEYKDHAIEIAKEYTSKDTYRVFAVGGDGTINEVLNGLIGSDSVLCVIPTGTGNDFVRTLYKDKEIEDILDSLISGQEHYIDLAKSNDRYFINIASVGFDAEVVYNARMFKNRRFIPSSFAYILSVIYTAFNFKSINMTIKIGEQYIKESTFLLAACNGKCYGGGVMIAPKADMKDGLLDICVIRRPGLFTLLKSIPKALKGELEDIEEVNYYSGKKIIVEGDREFILNADGELFRQTQAEFELIENGMKVVIPF</sequence>
<dbReference type="GO" id="GO:0008654">
    <property type="term" value="P:phospholipid biosynthetic process"/>
    <property type="evidence" value="ECO:0007669"/>
    <property type="project" value="UniProtKB-KW"/>
</dbReference>
<keyword evidence="7 14" id="KW-0418">Kinase</keyword>
<evidence type="ECO:0000256" key="10">
    <source>
        <dbReference type="ARBA" id="ARBA00023098"/>
    </source>
</evidence>
<proteinExistence type="inferred from homology"/>
<keyword evidence="8" id="KW-0067">ATP-binding</keyword>
<organism evidence="14 15">
    <name type="scientific">Clostridium argentinense CDC 2741</name>
    <dbReference type="NCBI Taxonomy" id="1418104"/>
    <lineage>
        <taxon>Bacteria</taxon>
        <taxon>Bacillati</taxon>
        <taxon>Bacillota</taxon>
        <taxon>Clostridia</taxon>
        <taxon>Eubacteriales</taxon>
        <taxon>Clostridiaceae</taxon>
        <taxon>Clostridium</taxon>
    </lineage>
</organism>
<reference evidence="14 15" key="1">
    <citation type="journal article" date="2015" name="Infect. Genet. Evol.">
        <title>Genomic sequences of six botulinum neurotoxin-producing strains representing three clostridial species illustrate the mobility and diversity of botulinum neurotoxin genes.</title>
        <authorList>
            <person name="Smith T.J."/>
            <person name="Hill K.K."/>
            <person name="Xie G."/>
            <person name="Foley B.T."/>
            <person name="Williamson C.H."/>
            <person name="Foster J.T."/>
            <person name="Johnson S.L."/>
            <person name="Chertkov O."/>
            <person name="Teshima H."/>
            <person name="Gibbons H.S."/>
            <person name="Johnsky L.A."/>
            <person name="Karavis M.A."/>
            <person name="Smith L.A."/>
        </authorList>
    </citation>
    <scope>NUCLEOTIDE SEQUENCE [LARGE SCALE GENOMIC DNA]</scope>
    <source>
        <strain evidence="14 15">CDC 2741</strain>
    </source>
</reference>
<dbReference type="STRING" id="29341.RSJ17_07605"/>
<dbReference type="InterPro" id="IPR050187">
    <property type="entry name" value="Lipid_Phosphate_FormReg"/>
</dbReference>
<dbReference type="InterPro" id="IPR005218">
    <property type="entry name" value="Diacylglycerol/lipid_kinase"/>
</dbReference>
<dbReference type="GO" id="GO:0046872">
    <property type="term" value="F:metal ion binding"/>
    <property type="evidence" value="ECO:0007669"/>
    <property type="project" value="UniProtKB-KW"/>
</dbReference>
<evidence type="ECO:0000259" key="13">
    <source>
        <dbReference type="PROSITE" id="PS50146"/>
    </source>
</evidence>
<feature type="domain" description="DAGKc" evidence="13">
    <location>
        <begin position="1"/>
        <end position="128"/>
    </location>
</feature>
<dbReference type="InterPro" id="IPR001206">
    <property type="entry name" value="Diacylglycerol_kinase_cat_dom"/>
</dbReference>
<evidence type="ECO:0000256" key="3">
    <source>
        <dbReference type="ARBA" id="ARBA00022516"/>
    </source>
</evidence>
<comment type="caution">
    <text evidence="14">The sequence shown here is derived from an EMBL/GenBank/DDBJ whole genome shotgun (WGS) entry which is preliminary data.</text>
</comment>
<dbReference type="GO" id="GO:0004143">
    <property type="term" value="F:ATP-dependent diacylglycerol kinase activity"/>
    <property type="evidence" value="ECO:0007669"/>
    <property type="project" value="TreeGrafter"/>
</dbReference>
<dbReference type="InterPro" id="IPR017438">
    <property type="entry name" value="ATP-NAD_kinase_N"/>
</dbReference>